<dbReference type="PROSITE" id="PS51257">
    <property type="entry name" value="PROKAR_LIPOPROTEIN"/>
    <property type="match status" value="1"/>
</dbReference>
<evidence type="ECO:0000256" key="1">
    <source>
        <dbReference type="ARBA" id="ARBA00010634"/>
    </source>
</evidence>
<sequence>MRIMSSKLKRIVVVFLCAQAYALSGCTTTANQDLSVSEVDPYEDINRKVYAFNMTVDEYVAEPVANAYKTVAPDVVRTGVSNFFGNLKTINTVINDVLQGKFQQSAEDSGRFLVNSTVGLGGLLDIATDMGLEHHEEDFDQTFAVWGVPQGSYLMLPFLGPSTTRGIPGAVLDTAANPATYVGMPVQVLQVLEVVNARANADGALKFIDEAALDPYVFTRESYLQWRNNLINDGNVNADANDDIDELLELEEAFFEENDAEKLTDQAPDKN</sequence>
<evidence type="ECO:0000313" key="5">
    <source>
        <dbReference type="Proteomes" id="UP000305881"/>
    </source>
</evidence>
<evidence type="ECO:0000256" key="3">
    <source>
        <dbReference type="SAM" id="SignalP"/>
    </source>
</evidence>
<evidence type="ECO:0000256" key="2">
    <source>
        <dbReference type="ARBA" id="ARBA00022729"/>
    </source>
</evidence>
<evidence type="ECO:0000313" key="4">
    <source>
        <dbReference type="EMBL" id="QCW83467.1"/>
    </source>
</evidence>
<dbReference type="PRINTS" id="PR01805">
    <property type="entry name" value="VACJLIPOPROT"/>
</dbReference>
<keyword evidence="4" id="KW-0449">Lipoprotein</keyword>
<feature type="signal peptide" evidence="3">
    <location>
        <begin position="1"/>
        <end position="22"/>
    </location>
</feature>
<proteinExistence type="inferred from homology"/>
<name>A0A4P9UQ77_METBY</name>
<protein>
    <submittedName>
        <fullName evidence="4">VacJ family lipoprotein</fullName>
    </submittedName>
</protein>
<dbReference type="AlphaFoldDB" id="A0A4P9UQ77"/>
<dbReference type="Pfam" id="PF04333">
    <property type="entry name" value="MlaA"/>
    <property type="match status" value="1"/>
</dbReference>
<keyword evidence="2 3" id="KW-0732">Signal</keyword>
<dbReference type="KEGG" id="mbur:EQU24_15350"/>
<comment type="similarity">
    <text evidence="1">Belongs to the MlaA family.</text>
</comment>
<dbReference type="InterPro" id="IPR007428">
    <property type="entry name" value="MlaA"/>
</dbReference>
<reference evidence="5" key="1">
    <citation type="journal article" date="2019" name="J. Bacteriol.">
        <title>A Mutagenic Screen Identifies a TonB-Dependent Receptor Required for the Lanthanide Metal Switch in the Type I Methanotroph 'Methylotuvimicrobium buryatense' 5GB1C.</title>
        <authorList>
            <person name="Groom J.D."/>
            <person name="Ford S.M."/>
            <person name="Pesesky M.W."/>
            <person name="Lidstrom M.E."/>
        </authorList>
    </citation>
    <scope>NUCLEOTIDE SEQUENCE [LARGE SCALE GENOMIC DNA]</scope>
    <source>
        <strain evidence="5">5GB1C</strain>
    </source>
</reference>
<dbReference type="OrthoDB" id="9785326at2"/>
<dbReference type="GO" id="GO:0120010">
    <property type="term" value="P:intermembrane phospholipid transfer"/>
    <property type="evidence" value="ECO:0007669"/>
    <property type="project" value="TreeGrafter"/>
</dbReference>
<accession>A0A4P9UQ77</accession>
<dbReference type="EMBL" id="CP035467">
    <property type="protein sequence ID" value="QCW83467.1"/>
    <property type="molecule type" value="Genomic_DNA"/>
</dbReference>
<dbReference type="PANTHER" id="PTHR30035:SF3">
    <property type="entry name" value="INTERMEMBRANE PHOSPHOLIPID TRANSPORT SYSTEM LIPOPROTEIN MLAA"/>
    <property type="match status" value="1"/>
</dbReference>
<feature type="chain" id="PRO_5020640036" evidence="3">
    <location>
        <begin position="23"/>
        <end position="271"/>
    </location>
</feature>
<dbReference type="GO" id="GO:0016020">
    <property type="term" value="C:membrane"/>
    <property type="evidence" value="ECO:0007669"/>
    <property type="project" value="InterPro"/>
</dbReference>
<gene>
    <name evidence="4" type="ORF">EQU24_15350</name>
</gene>
<dbReference type="Proteomes" id="UP000305881">
    <property type="component" value="Chromosome"/>
</dbReference>
<keyword evidence="5" id="KW-1185">Reference proteome</keyword>
<dbReference type="PANTHER" id="PTHR30035">
    <property type="entry name" value="LIPOPROTEIN VACJ-RELATED"/>
    <property type="match status" value="1"/>
</dbReference>
<dbReference type="STRING" id="675511.GCA_000341735_04382"/>
<organism evidence="4 5">
    <name type="scientific">Methylotuvimicrobium buryatense</name>
    <name type="common">Methylomicrobium buryatense</name>
    <dbReference type="NCBI Taxonomy" id="95641"/>
    <lineage>
        <taxon>Bacteria</taxon>
        <taxon>Pseudomonadati</taxon>
        <taxon>Pseudomonadota</taxon>
        <taxon>Gammaproteobacteria</taxon>
        <taxon>Methylococcales</taxon>
        <taxon>Methylococcaceae</taxon>
        <taxon>Methylotuvimicrobium</taxon>
    </lineage>
</organism>